<dbReference type="RefSeq" id="WP_307811111.1">
    <property type="nucleotide sequence ID" value="NZ_BNJF01000002.1"/>
</dbReference>
<feature type="region of interest" description="Disordered" evidence="1">
    <location>
        <begin position="1"/>
        <end position="29"/>
    </location>
</feature>
<proteinExistence type="predicted"/>
<comment type="caution">
    <text evidence="3">The sequence shown here is derived from an EMBL/GenBank/DDBJ whole genome shotgun (WGS) entry which is preliminary data.</text>
</comment>
<dbReference type="Gene3D" id="3.30.450.20">
    <property type="entry name" value="PAS domain"/>
    <property type="match status" value="1"/>
</dbReference>
<protein>
    <recommendedName>
        <fullName evidence="2">PAS domain-containing protein</fullName>
    </recommendedName>
</protein>
<dbReference type="InterPro" id="IPR000014">
    <property type="entry name" value="PAS"/>
</dbReference>
<dbReference type="Proteomes" id="UP000612362">
    <property type="component" value="Unassembled WGS sequence"/>
</dbReference>
<dbReference type="InterPro" id="IPR013656">
    <property type="entry name" value="PAS_4"/>
</dbReference>
<dbReference type="InterPro" id="IPR035965">
    <property type="entry name" value="PAS-like_dom_sf"/>
</dbReference>
<evidence type="ECO:0000313" key="3">
    <source>
        <dbReference type="EMBL" id="GHO46441.1"/>
    </source>
</evidence>
<name>A0A8J3I2K7_9CHLR</name>
<evidence type="ECO:0000259" key="2">
    <source>
        <dbReference type="SMART" id="SM00091"/>
    </source>
</evidence>
<dbReference type="EMBL" id="BNJF01000002">
    <property type="protein sequence ID" value="GHO46441.1"/>
    <property type="molecule type" value="Genomic_DNA"/>
</dbReference>
<feature type="domain" description="PAS" evidence="2">
    <location>
        <begin position="38"/>
        <end position="109"/>
    </location>
</feature>
<dbReference type="SMART" id="SM00091">
    <property type="entry name" value="PAS"/>
    <property type="match status" value="1"/>
</dbReference>
<evidence type="ECO:0000256" key="1">
    <source>
        <dbReference type="SAM" id="MobiDB-lite"/>
    </source>
</evidence>
<keyword evidence="4" id="KW-1185">Reference proteome</keyword>
<dbReference type="SUPFAM" id="SSF55785">
    <property type="entry name" value="PYP-like sensor domain (PAS domain)"/>
    <property type="match status" value="1"/>
</dbReference>
<accession>A0A8J3I2K7</accession>
<evidence type="ECO:0000313" key="4">
    <source>
        <dbReference type="Proteomes" id="UP000612362"/>
    </source>
</evidence>
<dbReference type="Pfam" id="PF08448">
    <property type="entry name" value="PAS_4"/>
    <property type="match status" value="1"/>
</dbReference>
<dbReference type="CDD" id="cd00130">
    <property type="entry name" value="PAS"/>
    <property type="match status" value="1"/>
</dbReference>
<reference evidence="3" key="1">
    <citation type="submission" date="2020-10" db="EMBL/GenBank/DDBJ databases">
        <title>Taxonomic study of unclassified bacteria belonging to the class Ktedonobacteria.</title>
        <authorList>
            <person name="Yabe S."/>
            <person name="Wang C.M."/>
            <person name="Zheng Y."/>
            <person name="Sakai Y."/>
            <person name="Cavaletti L."/>
            <person name="Monciardini P."/>
            <person name="Donadio S."/>
        </authorList>
    </citation>
    <scope>NUCLEOTIDE SEQUENCE</scope>
    <source>
        <strain evidence="3">SOSP1-1</strain>
    </source>
</reference>
<dbReference type="AlphaFoldDB" id="A0A8J3I2K7"/>
<gene>
    <name evidence="3" type="ORF">KSX_46040</name>
</gene>
<organism evidence="3 4">
    <name type="scientific">Ktedonospora formicarum</name>
    <dbReference type="NCBI Taxonomy" id="2778364"/>
    <lineage>
        <taxon>Bacteria</taxon>
        <taxon>Bacillati</taxon>
        <taxon>Chloroflexota</taxon>
        <taxon>Ktedonobacteria</taxon>
        <taxon>Ktedonobacterales</taxon>
        <taxon>Ktedonobacteraceae</taxon>
        <taxon>Ktedonospora</taxon>
    </lineage>
</organism>
<sequence length="253" mass="28051">MGKSLQHVTQHKPKRDGAPGGKPITHARSLGGAHKQRNHLEAIWESFPEGLIACDRHQRIVRINAAACRLFEVGSESQYQGRNYQQFLTSYIRSDEQPSCVSGEQWLLNLVLAGATGAGLQAQTLRLHLPSGRTILVTVRSFSVSDQERDVEETVSVFQELTHGLQDVSQLQRAHEAMLELIAAIEHIPEQVDLVLPEETFLLSPPVLFVAQQVANVIRSVLNCHRVNMLAFGHPTGHLYFVAGSGYTAEHEL</sequence>